<gene>
    <name evidence="1" type="ORF">DVH24_018327</name>
</gene>
<evidence type="ECO:0000313" key="2">
    <source>
        <dbReference type="Proteomes" id="UP000290289"/>
    </source>
</evidence>
<protein>
    <recommendedName>
        <fullName evidence="3">FAD/NAD(P)-binding domain-containing protein</fullName>
    </recommendedName>
</protein>
<dbReference type="EMBL" id="RDQH01000328">
    <property type="protein sequence ID" value="RXI06285.1"/>
    <property type="molecule type" value="Genomic_DNA"/>
</dbReference>
<name>A0A498KKJ3_MALDO</name>
<evidence type="ECO:0000313" key="1">
    <source>
        <dbReference type="EMBL" id="RXI06285.1"/>
    </source>
</evidence>
<keyword evidence="2" id="KW-1185">Reference proteome</keyword>
<proteinExistence type="predicted"/>
<accession>A0A498KKJ3</accession>
<dbReference type="Proteomes" id="UP000290289">
    <property type="component" value="Chromosome 2"/>
</dbReference>
<organism evidence="1 2">
    <name type="scientific">Malus domestica</name>
    <name type="common">Apple</name>
    <name type="synonym">Pyrus malus</name>
    <dbReference type="NCBI Taxonomy" id="3750"/>
    <lineage>
        <taxon>Eukaryota</taxon>
        <taxon>Viridiplantae</taxon>
        <taxon>Streptophyta</taxon>
        <taxon>Embryophyta</taxon>
        <taxon>Tracheophyta</taxon>
        <taxon>Spermatophyta</taxon>
        <taxon>Magnoliopsida</taxon>
        <taxon>eudicotyledons</taxon>
        <taxon>Gunneridae</taxon>
        <taxon>Pentapetalae</taxon>
        <taxon>rosids</taxon>
        <taxon>fabids</taxon>
        <taxon>Rosales</taxon>
        <taxon>Rosaceae</taxon>
        <taxon>Amygdaloideae</taxon>
        <taxon>Maleae</taxon>
        <taxon>Malus</taxon>
    </lineage>
</organism>
<evidence type="ECO:0008006" key="3">
    <source>
        <dbReference type="Google" id="ProtNLM"/>
    </source>
</evidence>
<comment type="caution">
    <text evidence="1">The sequence shown here is derived from an EMBL/GenBank/DDBJ whole genome shotgun (WGS) entry which is preliminary data.</text>
</comment>
<dbReference type="AlphaFoldDB" id="A0A498KKJ3"/>
<reference evidence="1 2" key="1">
    <citation type="submission" date="2018-10" db="EMBL/GenBank/DDBJ databases">
        <title>A high-quality apple genome assembly.</title>
        <authorList>
            <person name="Hu J."/>
        </authorList>
    </citation>
    <scope>NUCLEOTIDE SEQUENCE [LARGE SCALE GENOMIC DNA]</scope>
    <source>
        <strain evidence="2">cv. HFTH1</strain>
        <tissue evidence="1">Young leaf</tissue>
    </source>
</reference>
<sequence length="117" mass="13273">MEVANIWPSTDQKIRRLRRILCRRTQKSEGCGTRRWVIVKNVVTGAVWDLKVSGLFLAVGHDPGHRIFERAVEARCGCGWVCCDEAGDNGDHRERSFCGGRCLGQEVPIGYHCCWNR</sequence>